<sequence length="84" mass="9940">MASRKFMNEIKGLKVKEVPHHMKPYFSINFIKNSIEKGLHNYHIKYIQTNSAEPLYHLCFGGLIFSYLVALPQERRHHAHQQPH</sequence>
<dbReference type="STRING" id="3871.A0A1J7GAL1"/>
<dbReference type="EMBL" id="CM007375">
    <property type="protein sequence ID" value="OIV97407.1"/>
    <property type="molecule type" value="Genomic_DNA"/>
</dbReference>
<dbReference type="PANTHER" id="PTHR36059:SF2">
    <property type="entry name" value="OS02G0175800 PROTEIN"/>
    <property type="match status" value="1"/>
</dbReference>
<dbReference type="PANTHER" id="PTHR36059">
    <property type="entry name" value="OS02G0175800 PROTEIN"/>
    <property type="match status" value="1"/>
</dbReference>
<proteinExistence type="predicted"/>
<keyword evidence="2" id="KW-1185">Reference proteome</keyword>
<dbReference type="OMA" id="DNYNAKY"/>
<dbReference type="Gramene" id="OIV97407">
    <property type="protein sequence ID" value="OIV97407"/>
    <property type="gene ID" value="TanjilG_16168"/>
</dbReference>
<dbReference type="Proteomes" id="UP000188354">
    <property type="component" value="Chromosome LG15"/>
</dbReference>
<protein>
    <submittedName>
        <fullName evidence="1">Uncharacterized protein</fullName>
    </submittedName>
</protein>
<name>A0A1J7GAL1_LUPAN</name>
<evidence type="ECO:0000313" key="1">
    <source>
        <dbReference type="EMBL" id="OIV97407.1"/>
    </source>
</evidence>
<organism evidence="1 2">
    <name type="scientific">Lupinus angustifolius</name>
    <name type="common">Narrow-leaved blue lupine</name>
    <dbReference type="NCBI Taxonomy" id="3871"/>
    <lineage>
        <taxon>Eukaryota</taxon>
        <taxon>Viridiplantae</taxon>
        <taxon>Streptophyta</taxon>
        <taxon>Embryophyta</taxon>
        <taxon>Tracheophyta</taxon>
        <taxon>Spermatophyta</taxon>
        <taxon>Magnoliopsida</taxon>
        <taxon>eudicotyledons</taxon>
        <taxon>Gunneridae</taxon>
        <taxon>Pentapetalae</taxon>
        <taxon>rosids</taxon>
        <taxon>fabids</taxon>
        <taxon>Fabales</taxon>
        <taxon>Fabaceae</taxon>
        <taxon>Papilionoideae</taxon>
        <taxon>50 kb inversion clade</taxon>
        <taxon>genistoids sensu lato</taxon>
        <taxon>core genistoids</taxon>
        <taxon>Genisteae</taxon>
        <taxon>Lupinus</taxon>
    </lineage>
</organism>
<dbReference type="AlphaFoldDB" id="A0A1J7GAL1"/>
<gene>
    <name evidence="1" type="ORF">TanjilG_16168</name>
</gene>
<evidence type="ECO:0000313" key="2">
    <source>
        <dbReference type="Proteomes" id="UP000188354"/>
    </source>
</evidence>
<accession>A0A1J7GAL1</accession>
<reference evidence="1 2" key="1">
    <citation type="journal article" date="2017" name="Plant Biotechnol. J.">
        <title>A comprehensive draft genome sequence for lupin (Lupinus angustifolius), an emerging health food: insights into plant-microbe interactions and legume evolution.</title>
        <authorList>
            <person name="Hane J.K."/>
            <person name="Ming Y."/>
            <person name="Kamphuis L.G."/>
            <person name="Nelson M.N."/>
            <person name="Garg G."/>
            <person name="Atkins C.A."/>
            <person name="Bayer P.E."/>
            <person name="Bravo A."/>
            <person name="Bringans S."/>
            <person name="Cannon S."/>
            <person name="Edwards D."/>
            <person name="Foley R."/>
            <person name="Gao L.L."/>
            <person name="Harrison M.J."/>
            <person name="Huang W."/>
            <person name="Hurgobin B."/>
            <person name="Li S."/>
            <person name="Liu C.W."/>
            <person name="McGrath A."/>
            <person name="Morahan G."/>
            <person name="Murray J."/>
            <person name="Weller J."/>
            <person name="Jian J."/>
            <person name="Singh K.B."/>
        </authorList>
    </citation>
    <scope>NUCLEOTIDE SEQUENCE [LARGE SCALE GENOMIC DNA]</scope>
    <source>
        <strain evidence="2">cv. Tanjil</strain>
        <tissue evidence="1">Whole plant</tissue>
    </source>
</reference>